<dbReference type="PANTHER" id="PTHR12302:SF26">
    <property type="entry name" value="BLR1266 PROTEIN"/>
    <property type="match status" value="1"/>
</dbReference>
<dbReference type="PROSITE" id="PS50830">
    <property type="entry name" value="TNASE_3"/>
    <property type="match status" value="1"/>
</dbReference>
<dbReference type="AlphaFoldDB" id="A0A2U8P5Q6"/>
<dbReference type="SMART" id="SM00318">
    <property type="entry name" value="SNc"/>
    <property type="match status" value="1"/>
</dbReference>
<dbReference type="Pfam" id="PF00565">
    <property type="entry name" value="SNase"/>
    <property type="match status" value="1"/>
</dbReference>
<protein>
    <submittedName>
        <fullName evidence="2">Thermonuclease family protein</fullName>
    </submittedName>
</protein>
<gene>
    <name evidence="2" type="ORF">CIT37_13135</name>
</gene>
<name>A0A2U8P5Q6_9BRAD</name>
<dbReference type="InterPro" id="IPR035437">
    <property type="entry name" value="SNase_OB-fold_sf"/>
</dbReference>
<sequence>MGFKQAPARGRLTISATQAHFPRHSLKKCNRLLTIEDRCKKGGSLRCWLAVAALFLISVHAACAGQVRGVPQIVDADTVYIGQTKIRFNGIDAPETDQVCLDAAGKTWTCGIEARERLRTFSKDREWSCELTGTDIYRRSLGSCTVGGENVSRWLVQNGWALAFRRYSTEYVANEDLAREHQRGLWSGAFIAPWDWRHRSNLTVIMGALTVPTMAQRALISNSTANPAPPSGNCLIKGNLSSAPQCIYHVPGGRFYDRLNMQPSSSHRWFCTEAEAQAAGCRKSKL</sequence>
<reference evidence="2 3" key="2">
    <citation type="journal article" date="2017" name="Syst. Appl. Microbiol.">
        <title>Soybeans inoculated with root zone soils of Canadian native legumes harbour diverse and novel Bradyrhizobium spp. that possess agricultural potential.</title>
        <authorList>
            <person name="Bromfield E.S.P."/>
            <person name="Cloutier S."/>
            <person name="Tambong J.T."/>
            <person name="Tran Thi T.V."/>
        </authorList>
    </citation>
    <scope>NUCLEOTIDE SEQUENCE [LARGE SCALE GENOMIC DNA]</scope>
    <source>
        <strain evidence="2 3">OO99</strain>
    </source>
</reference>
<dbReference type="Gene3D" id="2.40.50.90">
    <property type="match status" value="1"/>
</dbReference>
<dbReference type="KEGG" id="bot:CIT37_13135"/>
<dbReference type="SUPFAM" id="SSF50199">
    <property type="entry name" value="Staphylococcal nuclease"/>
    <property type="match status" value="1"/>
</dbReference>
<dbReference type="PANTHER" id="PTHR12302">
    <property type="entry name" value="EBNA2 BINDING PROTEIN P100"/>
    <property type="match status" value="1"/>
</dbReference>
<accession>A0A2U8P5Q6</accession>
<dbReference type="EMBL" id="CP029425">
    <property type="protein sequence ID" value="AWL93042.1"/>
    <property type="molecule type" value="Genomic_DNA"/>
</dbReference>
<reference evidence="2 3" key="1">
    <citation type="journal article" date="2014" name="Int. J. Syst. Evol. Microbiol.">
        <title>Bradyrhizobium ottawaense sp. nov., a symbiotic nitrogen fixing bacterium from root nodules of soybeans in Canada.</title>
        <authorList>
            <person name="Yu X."/>
            <person name="Cloutier S."/>
            <person name="Tambong J.T."/>
            <person name="Bromfield E.S."/>
        </authorList>
    </citation>
    <scope>NUCLEOTIDE SEQUENCE [LARGE SCALE GENOMIC DNA]</scope>
    <source>
        <strain evidence="2 3">OO99</strain>
    </source>
</reference>
<evidence type="ECO:0000313" key="2">
    <source>
        <dbReference type="EMBL" id="AWL93042.1"/>
    </source>
</evidence>
<proteinExistence type="predicted"/>
<organism evidence="2 3">
    <name type="scientific">Bradyrhizobium ottawaense</name>
    <dbReference type="NCBI Taxonomy" id="931866"/>
    <lineage>
        <taxon>Bacteria</taxon>
        <taxon>Pseudomonadati</taxon>
        <taxon>Pseudomonadota</taxon>
        <taxon>Alphaproteobacteria</taxon>
        <taxon>Hyphomicrobiales</taxon>
        <taxon>Nitrobacteraceae</taxon>
        <taxon>Bradyrhizobium</taxon>
    </lineage>
</organism>
<evidence type="ECO:0000259" key="1">
    <source>
        <dbReference type="PROSITE" id="PS50830"/>
    </source>
</evidence>
<evidence type="ECO:0000313" key="3">
    <source>
        <dbReference type="Proteomes" id="UP000215703"/>
    </source>
</evidence>
<dbReference type="InterPro" id="IPR016071">
    <property type="entry name" value="Staphylococal_nuclease_OB-fold"/>
</dbReference>
<feature type="domain" description="TNase-like" evidence="1">
    <location>
        <begin position="70"/>
        <end position="188"/>
    </location>
</feature>
<dbReference type="Proteomes" id="UP000215703">
    <property type="component" value="Chromosome"/>
</dbReference>